<dbReference type="Proteomes" id="UP000822476">
    <property type="component" value="Unassembled WGS sequence"/>
</dbReference>
<dbReference type="GO" id="GO:0005524">
    <property type="term" value="F:ATP binding"/>
    <property type="evidence" value="ECO:0007669"/>
    <property type="project" value="UniProtKB-KW"/>
</dbReference>
<evidence type="ECO:0000256" key="14">
    <source>
        <dbReference type="RuleBase" id="RU004196"/>
    </source>
</evidence>
<dbReference type="GO" id="GO:0003910">
    <property type="term" value="F:DNA ligase (ATP) activity"/>
    <property type="evidence" value="ECO:0007669"/>
    <property type="project" value="UniProtKB-EC"/>
</dbReference>
<dbReference type="InterPro" id="IPR012308">
    <property type="entry name" value="DNA_ligase_ATP-dep_N"/>
</dbReference>
<dbReference type="InterPro" id="IPR000977">
    <property type="entry name" value="DNA_ligase_ATP-dep"/>
</dbReference>
<comment type="catalytic activity">
    <reaction evidence="12 13">
        <text>ATP + (deoxyribonucleotide)n-3'-hydroxyl + 5'-phospho-(deoxyribonucleotide)m = (deoxyribonucleotide)n+m + AMP + diphosphate.</text>
        <dbReference type="EC" id="6.5.1.1"/>
    </reaction>
</comment>
<comment type="caution">
    <text evidence="16">The sequence shown here is derived from an EMBL/GenBank/DDBJ whole genome shotgun (WGS) entry which is preliminary data.</text>
</comment>
<keyword evidence="7 13" id="KW-0227">DNA damage</keyword>
<evidence type="ECO:0000256" key="2">
    <source>
        <dbReference type="ARBA" id="ARBA00022598"/>
    </source>
</evidence>
<dbReference type="PROSITE" id="PS50160">
    <property type="entry name" value="DNA_LIGASE_A3"/>
    <property type="match status" value="1"/>
</dbReference>
<keyword evidence="17" id="KW-1185">Reference proteome</keyword>
<evidence type="ECO:0000313" key="16">
    <source>
        <dbReference type="EMBL" id="KAF7260655.1"/>
    </source>
</evidence>
<dbReference type="GO" id="GO:0006273">
    <property type="term" value="P:lagging strand elongation"/>
    <property type="evidence" value="ECO:0007669"/>
    <property type="project" value="TreeGrafter"/>
</dbReference>
<dbReference type="CDD" id="cd07967">
    <property type="entry name" value="OBF_DNA_ligase_III"/>
    <property type="match status" value="1"/>
</dbReference>
<dbReference type="GO" id="GO:0006310">
    <property type="term" value="P:DNA recombination"/>
    <property type="evidence" value="ECO:0007669"/>
    <property type="project" value="UniProtKB-KW"/>
</dbReference>
<dbReference type="AlphaFoldDB" id="A0A8S9YZS1"/>
<keyword evidence="8 13" id="KW-0067">ATP-binding</keyword>
<evidence type="ECO:0000256" key="10">
    <source>
        <dbReference type="ARBA" id="ARBA00023204"/>
    </source>
</evidence>
<dbReference type="Gene3D" id="3.30.1490.70">
    <property type="match status" value="1"/>
</dbReference>
<gene>
    <name evidence="16" type="ORF">EG68_01823</name>
</gene>
<evidence type="ECO:0000256" key="9">
    <source>
        <dbReference type="ARBA" id="ARBA00023172"/>
    </source>
</evidence>
<organism evidence="16 17">
    <name type="scientific">Paragonimus skrjabini miyazakii</name>
    <dbReference type="NCBI Taxonomy" id="59628"/>
    <lineage>
        <taxon>Eukaryota</taxon>
        <taxon>Metazoa</taxon>
        <taxon>Spiralia</taxon>
        <taxon>Lophotrochozoa</taxon>
        <taxon>Platyhelminthes</taxon>
        <taxon>Trematoda</taxon>
        <taxon>Digenea</taxon>
        <taxon>Plagiorchiida</taxon>
        <taxon>Troglotremata</taxon>
        <taxon>Troglotrematidae</taxon>
        <taxon>Paragonimus</taxon>
    </lineage>
</organism>
<dbReference type="Pfam" id="PF01068">
    <property type="entry name" value="DNA_ligase_A_M"/>
    <property type="match status" value="1"/>
</dbReference>
<evidence type="ECO:0000256" key="4">
    <source>
        <dbReference type="ARBA" id="ARBA00022705"/>
    </source>
</evidence>
<evidence type="ECO:0000256" key="3">
    <source>
        <dbReference type="ARBA" id="ARBA00022618"/>
    </source>
</evidence>
<dbReference type="Gene3D" id="2.40.50.140">
    <property type="entry name" value="Nucleic acid-binding proteins"/>
    <property type="match status" value="1"/>
</dbReference>
<dbReference type="InterPro" id="IPR050191">
    <property type="entry name" value="ATP-dep_DNA_ligase"/>
</dbReference>
<dbReference type="InterPro" id="IPR016059">
    <property type="entry name" value="DNA_ligase_ATP-dep_CS"/>
</dbReference>
<comment type="similarity">
    <text evidence="1 14">Belongs to the ATP-dependent DNA ligase family.</text>
</comment>
<dbReference type="GO" id="GO:0071897">
    <property type="term" value="P:DNA biosynthetic process"/>
    <property type="evidence" value="ECO:0007669"/>
    <property type="project" value="InterPro"/>
</dbReference>
<reference evidence="16" key="1">
    <citation type="submission" date="2019-07" db="EMBL/GenBank/DDBJ databases">
        <title>Annotation for the trematode Paragonimus miyazaki's.</title>
        <authorList>
            <person name="Choi Y.-J."/>
        </authorList>
    </citation>
    <scope>NUCLEOTIDE SEQUENCE</scope>
    <source>
        <strain evidence="16">Japan</strain>
    </source>
</reference>
<accession>A0A8S9YZS1</accession>
<evidence type="ECO:0000256" key="8">
    <source>
        <dbReference type="ARBA" id="ARBA00022840"/>
    </source>
</evidence>
<dbReference type="EC" id="6.5.1.1" evidence="13"/>
<dbReference type="PROSITE" id="PS00333">
    <property type="entry name" value="DNA_LIGASE_A2"/>
    <property type="match status" value="1"/>
</dbReference>
<evidence type="ECO:0000256" key="12">
    <source>
        <dbReference type="ARBA" id="ARBA00034003"/>
    </source>
</evidence>
<sequence>MEDFSVLCDQLRMATGHKHRAKIISDFLHDSNEYGFGGDLDVLFRCLLPKESKLVYNIKDKQLVNLFSQVFERDKDEMLSDLEKAEDAATTIGKFFASTDCAICPAHKSTLTLQEVDTFLRKLSAASKEPDRLQLLTTVTRKCTVRDLISLIRLVCHDLRINAGCKQILDGLHPQAYAAFQASRDLQAVIRKVSDSESLVGSDAGQNSTTKPKFSRELSTGIRLMTPIKPMLAEACCSATHALSKVEPGGHLLAEIKYDGERVQVHKDGNKFAFFSRSLKAIPTNKVSHVEPHIPKAFILADQLIIDCEILLLDTKTGKPLPFGTLGVHKRTSFQDANVCVFVFDCMYLNGESLIEKPISHRRTVLEQYFTEVPHRVLLSEKHIIENVTSLNKLMARVFSENLEGVVLKPTHSRYEPGKRHWLKIKRDYLAEGSMADSVDLIVLGAYCGTGIKAGLMSVFLMGAYDPAKKQFVTVTKCGNGFTDEMLHNLQKTLKVKRITKSEVPAWLDVAKSLIPDFVVNDPKAAPVWEITGAEFSRASTHTANLSGDQTLGISIRFPRFTKARPDKTWKQATNVIELERLVQESGKRSDWLNLLNEASSNSPVKAMTSKRMATSEFSTSDQHIKLARKSVEKQSRHLSSLFSDMIVYVPEEAKFEKSDLEKTLRLLIAGGAELSGSVSANFATFLNPKEATHVLVPTGYNKVLLLFLSSVSREYLSLMVFLMPIL</sequence>
<name>A0A8S9YZS1_9TREM</name>
<dbReference type="GO" id="GO:0006302">
    <property type="term" value="P:double-strand break repair"/>
    <property type="evidence" value="ECO:0007669"/>
    <property type="project" value="TreeGrafter"/>
</dbReference>
<dbReference type="EMBL" id="JTDE01000658">
    <property type="protein sequence ID" value="KAF7260655.1"/>
    <property type="molecule type" value="Genomic_DNA"/>
</dbReference>
<keyword evidence="10 13" id="KW-0234">DNA repair</keyword>
<evidence type="ECO:0000256" key="6">
    <source>
        <dbReference type="ARBA" id="ARBA00022741"/>
    </source>
</evidence>
<dbReference type="PANTHER" id="PTHR45674">
    <property type="entry name" value="DNA LIGASE 1/3 FAMILY MEMBER"/>
    <property type="match status" value="1"/>
</dbReference>
<dbReference type="GO" id="GO:0046872">
    <property type="term" value="F:metal ion binding"/>
    <property type="evidence" value="ECO:0007669"/>
    <property type="project" value="UniProtKB-KW"/>
</dbReference>
<keyword evidence="4" id="KW-0235">DNA replication</keyword>
<dbReference type="FunFam" id="3.30.470.30:FF:000003">
    <property type="entry name" value="DNA ligase"/>
    <property type="match status" value="1"/>
</dbReference>
<dbReference type="InterPro" id="IPR012340">
    <property type="entry name" value="NA-bd_OB-fold"/>
</dbReference>
<dbReference type="NCBIfam" id="TIGR00574">
    <property type="entry name" value="dnl1"/>
    <property type="match status" value="1"/>
</dbReference>
<dbReference type="Pfam" id="PF04675">
    <property type="entry name" value="DNA_ligase_A_N"/>
    <property type="match status" value="1"/>
</dbReference>
<keyword evidence="6 13" id="KW-0547">Nucleotide-binding</keyword>
<dbReference type="Gene3D" id="1.10.3260.10">
    <property type="entry name" value="DNA ligase, ATP-dependent, N-terminal domain"/>
    <property type="match status" value="1"/>
</dbReference>
<keyword evidence="5" id="KW-0479">Metal-binding</keyword>
<dbReference type="InterPro" id="IPR012310">
    <property type="entry name" value="DNA_ligase_ATP-dep_cent"/>
</dbReference>
<dbReference type="SUPFAM" id="SSF50249">
    <property type="entry name" value="Nucleic acid-binding proteins"/>
    <property type="match status" value="1"/>
</dbReference>
<dbReference type="PROSITE" id="PS00697">
    <property type="entry name" value="DNA_LIGASE_A1"/>
    <property type="match status" value="1"/>
</dbReference>
<evidence type="ECO:0000313" key="17">
    <source>
        <dbReference type="Proteomes" id="UP000822476"/>
    </source>
</evidence>
<keyword evidence="9 13" id="KW-0233">DNA recombination</keyword>
<keyword evidence="11" id="KW-0131">Cell cycle</keyword>
<dbReference type="InterPro" id="IPR036599">
    <property type="entry name" value="DNA_ligase_N_sf"/>
</dbReference>
<dbReference type="SUPFAM" id="SSF56091">
    <property type="entry name" value="DNA ligase/mRNA capping enzyme, catalytic domain"/>
    <property type="match status" value="1"/>
</dbReference>
<keyword evidence="2 13" id="KW-0436">Ligase</keyword>
<protein>
    <recommendedName>
        <fullName evidence="13">DNA ligase</fullName>
        <ecNumber evidence="13">6.5.1.1</ecNumber>
    </recommendedName>
</protein>
<dbReference type="Pfam" id="PF04679">
    <property type="entry name" value="DNA_ligase_A_C"/>
    <property type="match status" value="1"/>
</dbReference>
<evidence type="ECO:0000256" key="13">
    <source>
        <dbReference type="RuleBase" id="RU000617"/>
    </source>
</evidence>
<dbReference type="GO" id="GO:0051301">
    <property type="term" value="P:cell division"/>
    <property type="evidence" value="ECO:0007669"/>
    <property type="project" value="UniProtKB-KW"/>
</dbReference>
<evidence type="ECO:0000256" key="5">
    <source>
        <dbReference type="ARBA" id="ARBA00022723"/>
    </source>
</evidence>
<evidence type="ECO:0000256" key="1">
    <source>
        <dbReference type="ARBA" id="ARBA00007572"/>
    </source>
</evidence>
<dbReference type="GO" id="GO:0070421">
    <property type="term" value="C:DNA ligase III-XRCC1 complex"/>
    <property type="evidence" value="ECO:0007669"/>
    <property type="project" value="TreeGrafter"/>
</dbReference>
<dbReference type="SUPFAM" id="SSF117018">
    <property type="entry name" value="ATP-dependent DNA ligase DNA-binding domain"/>
    <property type="match status" value="1"/>
</dbReference>
<dbReference type="OrthoDB" id="206088at2759"/>
<keyword evidence="3" id="KW-0132">Cell division</keyword>
<feature type="domain" description="ATP-dependent DNA ligase family profile" evidence="15">
    <location>
        <begin position="332"/>
        <end position="466"/>
    </location>
</feature>
<evidence type="ECO:0000256" key="11">
    <source>
        <dbReference type="ARBA" id="ARBA00023306"/>
    </source>
</evidence>
<evidence type="ECO:0000256" key="7">
    <source>
        <dbReference type="ARBA" id="ARBA00022763"/>
    </source>
</evidence>
<dbReference type="Gene3D" id="3.30.470.30">
    <property type="entry name" value="DNA ligase/mRNA capping enzyme"/>
    <property type="match status" value="1"/>
</dbReference>
<proteinExistence type="inferred from homology"/>
<dbReference type="PANTHER" id="PTHR45674:SF9">
    <property type="entry name" value="DNA LIGASE 3"/>
    <property type="match status" value="1"/>
</dbReference>
<evidence type="ECO:0000259" key="15">
    <source>
        <dbReference type="PROSITE" id="PS50160"/>
    </source>
</evidence>
<dbReference type="InterPro" id="IPR012309">
    <property type="entry name" value="DNA_ligase_ATP-dep_C"/>
</dbReference>
<dbReference type="GO" id="GO:0003677">
    <property type="term" value="F:DNA binding"/>
    <property type="evidence" value="ECO:0007669"/>
    <property type="project" value="InterPro"/>
</dbReference>